<organism evidence="1">
    <name type="scientific">uncultured Caudovirales phage</name>
    <dbReference type="NCBI Taxonomy" id="2100421"/>
    <lineage>
        <taxon>Viruses</taxon>
        <taxon>Duplodnaviria</taxon>
        <taxon>Heunggongvirae</taxon>
        <taxon>Uroviricota</taxon>
        <taxon>Caudoviricetes</taxon>
        <taxon>Peduoviridae</taxon>
        <taxon>Maltschvirus</taxon>
        <taxon>Maltschvirus maltsch</taxon>
    </lineage>
</organism>
<dbReference type="EMBL" id="LR798385">
    <property type="protein sequence ID" value="CAB5228401.1"/>
    <property type="molecule type" value="Genomic_DNA"/>
</dbReference>
<name>A0A6J5QDS0_9CAUD</name>
<proteinExistence type="predicted"/>
<dbReference type="EMBL" id="LR797042">
    <property type="protein sequence ID" value="CAB4182579.1"/>
    <property type="molecule type" value="Genomic_DNA"/>
</dbReference>
<evidence type="ECO:0000313" key="3">
    <source>
        <dbReference type="EMBL" id="CAB5228401.1"/>
    </source>
</evidence>
<evidence type="ECO:0000313" key="1">
    <source>
        <dbReference type="EMBL" id="CAB4182579.1"/>
    </source>
</evidence>
<protein>
    <submittedName>
        <fullName evidence="1">Uncharacterized protein</fullName>
    </submittedName>
</protein>
<reference evidence="1" key="1">
    <citation type="submission" date="2020-05" db="EMBL/GenBank/DDBJ databases">
        <authorList>
            <person name="Chiriac C."/>
            <person name="Salcher M."/>
            <person name="Ghai R."/>
            <person name="Kavagutti S V."/>
        </authorList>
    </citation>
    <scope>NUCLEOTIDE SEQUENCE</scope>
</reference>
<gene>
    <name evidence="1" type="ORF">UFOVP1084_7</name>
    <name evidence="2" type="ORF">UFOVP1328_9</name>
    <name evidence="3" type="ORF">UFOVP1532_40</name>
</gene>
<dbReference type="EMBL" id="LR797278">
    <property type="protein sequence ID" value="CAB4198997.1"/>
    <property type="molecule type" value="Genomic_DNA"/>
</dbReference>
<sequence>MDKSKQNHLRKQQRDVLAQIAVTASEVWDADISKQLSYTARRMTSVLKKEAVRPIR</sequence>
<accession>A0A6J5QDS0</accession>
<evidence type="ECO:0000313" key="2">
    <source>
        <dbReference type="EMBL" id="CAB4198997.1"/>
    </source>
</evidence>